<dbReference type="PANTHER" id="PTHR31960">
    <property type="entry name" value="F-BOX PROTEIN PP2-A15"/>
    <property type="match status" value="1"/>
</dbReference>
<protein>
    <submittedName>
        <fullName evidence="2">10098_t:CDS:1</fullName>
    </submittedName>
</protein>
<dbReference type="EMBL" id="CAJVPL010003544">
    <property type="protein sequence ID" value="CAG8634656.1"/>
    <property type="molecule type" value="Genomic_DNA"/>
</dbReference>
<feature type="domain" description="F-box" evidence="1">
    <location>
        <begin position="3"/>
        <end position="49"/>
    </location>
</feature>
<evidence type="ECO:0000313" key="3">
    <source>
        <dbReference type="Proteomes" id="UP000789831"/>
    </source>
</evidence>
<evidence type="ECO:0000259" key="1">
    <source>
        <dbReference type="PROSITE" id="PS50181"/>
    </source>
</evidence>
<dbReference type="SUPFAM" id="SSF81383">
    <property type="entry name" value="F-box domain"/>
    <property type="match status" value="1"/>
</dbReference>
<sequence>MEKDIFKTLPNEIIQKILGLLNLRDIFSVALVNKNLYLHFQDDYVWHLMCTSQFCEEDINEEKERLRKDTSESSSLMDEENFDENINWRSMYMKLSRPISFLAKDRGVIWLDTADGVGNTHHWKTLDCDESEYGKVVFLDYVWWFDVWGNIPNVLPGIYDVIWRFKVNQNFRLQGLNFVTKAFEVFDEELEQKHGEPIETKKTHLTNSKVFELIAEDGDWVEYCLPYQITIPEERVLDSVRIPHSVECKIYNYLGFIKRGL</sequence>
<feature type="non-terminal residue" evidence="2">
    <location>
        <position position="1"/>
    </location>
</feature>
<reference evidence="2" key="1">
    <citation type="submission" date="2021-06" db="EMBL/GenBank/DDBJ databases">
        <authorList>
            <person name="Kallberg Y."/>
            <person name="Tangrot J."/>
            <person name="Rosling A."/>
        </authorList>
    </citation>
    <scope>NUCLEOTIDE SEQUENCE</scope>
    <source>
        <strain evidence="2">MT106</strain>
    </source>
</reference>
<accession>A0A9N9DCB7</accession>
<dbReference type="SMART" id="SM00256">
    <property type="entry name" value="FBOX"/>
    <property type="match status" value="1"/>
</dbReference>
<comment type="caution">
    <text evidence="2">The sequence shown here is derived from an EMBL/GenBank/DDBJ whole genome shotgun (WGS) entry which is preliminary data.</text>
</comment>
<dbReference type="AlphaFoldDB" id="A0A9N9DCB7"/>
<dbReference type="InterPro" id="IPR025886">
    <property type="entry name" value="PP2-like"/>
</dbReference>
<name>A0A9N9DCB7_9GLOM</name>
<keyword evidence="3" id="KW-1185">Reference proteome</keyword>
<evidence type="ECO:0000313" key="2">
    <source>
        <dbReference type="EMBL" id="CAG8634656.1"/>
    </source>
</evidence>
<dbReference type="Pfam" id="PF12937">
    <property type="entry name" value="F-box-like"/>
    <property type="match status" value="1"/>
</dbReference>
<dbReference type="PROSITE" id="PS50181">
    <property type="entry name" value="FBOX"/>
    <property type="match status" value="1"/>
</dbReference>
<dbReference type="Gene3D" id="1.20.1280.50">
    <property type="match status" value="1"/>
</dbReference>
<dbReference type="PANTHER" id="PTHR31960:SF26">
    <property type="entry name" value="F-BOX DOMAIN CONTAINING PROTEIN"/>
    <property type="match status" value="1"/>
</dbReference>
<organism evidence="2 3">
    <name type="scientific">Ambispora gerdemannii</name>
    <dbReference type="NCBI Taxonomy" id="144530"/>
    <lineage>
        <taxon>Eukaryota</taxon>
        <taxon>Fungi</taxon>
        <taxon>Fungi incertae sedis</taxon>
        <taxon>Mucoromycota</taxon>
        <taxon>Glomeromycotina</taxon>
        <taxon>Glomeromycetes</taxon>
        <taxon>Archaeosporales</taxon>
        <taxon>Ambisporaceae</taxon>
        <taxon>Ambispora</taxon>
    </lineage>
</organism>
<proteinExistence type="predicted"/>
<dbReference type="InterPro" id="IPR001810">
    <property type="entry name" value="F-box_dom"/>
</dbReference>
<gene>
    <name evidence="2" type="ORF">AGERDE_LOCUS10689</name>
</gene>
<dbReference type="OrthoDB" id="9970274at2759"/>
<dbReference type="Proteomes" id="UP000789831">
    <property type="component" value="Unassembled WGS sequence"/>
</dbReference>
<dbReference type="Pfam" id="PF14299">
    <property type="entry name" value="PP2"/>
    <property type="match status" value="1"/>
</dbReference>
<dbReference type="InterPro" id="IPR036047">
    <property type="entry name" value="F-box-like_dom_sf"/>
</dbReference>